<dbReference type="InterPro" id="IPR012925">
    <property type="entry name" value="TipAS_dom"/>
</dbReference>
<protein>
    <recommendedName>
        <fullName evidence="1">TipAS antibiotic-recognition domain-containing protein</fullName>
    </recommendedName>
</protein>
<sequence>MQTQEFKEIFGGFDPAEYSAEAQARWGESDAYAQSQERTARYGKADWQTIRTEMDALSARYLAAKSAGHPPASAEAQAIAADHCAHLERWFYDAPPQLLRGLAQMWVADERFRANIDRADEGLAAYQSAAMLAWANMGAHE</sequence>
<dbReference type="SUPFAM" id="SSF89082">
    <property type="entry name" value="Antibiotic binding domain of TipA-like multidrug resistance regulators"/>
    <property type="match status" value="1"/>
</dbReference>
<organism evidence="2 3">
    <name type="scientific">Deinococcus piscis</name>
    <dbReference type="NCBI Taxonomy" id="394230"/>
    <lineage>
        <taxon>Bacteria</taxon>
        <taxon>Thermotogati</taxon>
        <taxon>Deinococcota</taxon>
        <taxon>Deinococci</taxon>
        <taxon>Deinococcales</taxon>
        <taxon>Deinococcaceae</taxon>
        <taxon>Deinococcus</taxon>
    </lineage>
</organism>
<dbReference type="InterPro" id="IPR036244">
    <property type="entry name" value="TipA-like_antibiotic-bd"/>
</dbReference>
<feature type="domain" description="TipAS antibiotic-recognition" evidence="1">
    <location>
        <begin position="18"/>
        <end position="134"/>
    </location>
</feature>
<name>A0ABQ3KEY8_9DEIO</name>
<accession>A0ABQ3KEY8</accession>
<evidence type="ECO:0000313" key="2">
    <source>
        <dbReference type="EMBL" id="GHG07695.1"/>
    </source>
</evidence>
<dbReference type="Pfam" id="PF07739">
    <property type="entry name" value="TipAS"/>
    <property type="match status" value="1"/>
</dbReference>
<reference evidence="3" key="1">
    <citation type="journal article" date="2019" name="Int. J. Syst. Evol. Microbiol.">
        <title>The Global Catalogue of Microorganisms (GCM) 10K type strain sequencing project: providing services to taxonomists for standard genome sequencing and annotation.</title>
        <authorList>
            <consortium name="The Broad Institute Genomics Platform"/>
            <consortium name="The Broad Institute Genome Sequencing Center for Infectious Disease"/>
            <person name="Wu L."/>
            <person name="Ma J."/>
        </authorList>
    </citation>
    <scope>NUCLEOTIDE SEQUENCE [LARGE SCALE GENOMIC DNA]</scope>
    <source>
        <strain evidence="3">CGMCC 1.18439</strain>
    </source>
</reference>
<gene>
    <name evidence="2" type="ORF">GCM10017783_20340</name>
</gene>
<evidence type="ECO:0000313" key="3">
    <source>
        <dbReference type="Proteomes" id="UP000632154"/>
    </source>
</evidence>
<dbReference type="Gene3D" id="1.10.490.50">
    <property type="entry name" value="Antibiotic binding domain of TipA-like multidrug resistance regulators"/>
    <property type="match status" value="1"/>
</dbReference>
<keyword evidence="3" id="KW-1185">Reference proteome</keyword>
<proteinExistence type="predicted"/>
<dbReference type="Proteomes" id="UP000632154">
    <property type="component" value="Unassembled WGS sequence"/>
</dbReference>
<comment type="caution">
    <text evidence="2">The sequence shown here is derived from an EMBL/GenBank/DDBJ whole genome shotgun (WGS) entry which is preliminary data.</text>
</comment>
<evidence type="ECO:0000259" key="1">
    <source>
        <dbReference type="Pfam" id="PF07739"/>
    </source>
</evidence>
<dbReference type="EMBL" id="BNAL01000028">
    <property type="protein sequence ID" value="GHG07695.1"/>
    <property type="molecule type" value="Genomic_DNA"/>
</dbReference>